<dbReference type="InterPro" id="IPR036615">
    <property type="entry name" value="Mur_ligase_C_dom_sf"/>
</dbReference>
<sequence>MWEFSGNQHLNEAFKDYVDTCNVAWIGGFPGIKVYEFFSSFYKYLAFTYFGFVYVADDSIGSTVELLSPPPHRMQIVRRDERGVIWVDDSKATNVEATYTGIMGLKDQKSVVLLGGLAKVLNAEGSTGFEQLVEQLEYHICVITVSILPLYYNIYQYLNLITNFVITVGDAIVLSPGCASFDEFRNFQHRGEVFQKLAFAAS</sequence>
<name>A0A835LLL6_9MAGN</name>
<evidence type="ECO:0000256" key="4">
    <source>
        <dbReference type="ARBA" id="ARBA00022840"/>
    </source>
</evidence>
<reference evidence="5 6" key="1">
    <citation type="submission" date="2020-10" db="EMBL/GenBank/DDBJ databases">
        <title>The Coptis chinensis genome and diversification of protoberbering-type alkaloids.</title>
        <authorList>
            <person name="Wang B."/>
            <person name="Shu S."/>
            <person name="Song C."/>
            <person name="Liu Y."/>
        </authorList>
    </citation>
    <scope>NUCLEOTIDE SEQUENCE [LARGE SCALE GENOMIC DNA]</scope>
    <source>
        <strain evidence="5">HL-2020</strain>
        <tissue evidence="5">Leaf</tissue>
    </source>
</reference>
<dbReference type="GO" id="GO:0008764">
    <property type="term" value="F:UDP-N-acetylmuramoylalanine-D-glutamate ligase activity"/>
    <property type="evidence" value="ECO:0007669"/>
    <property type="project" value="InterPro"/>
</dbReference>
<evidence type="ECO:0008006" key="7">
    <source>
        <dbReference type="Google" id="ProtNLM"/>
    </source>
</evidence>
<dbReference type="Gene3D" id="3.90.190.20">
    <property type="entry name" value="Mur ligase, C-terminal domain"/>
    <property type="match status" value="2"/>
</dbReference>
<dbReference type="GO" id="GO:0051301">
    <property type="term" value="P:cell division"/>
    <property type="evidence" value="ECO:0007669"/>
    <property type="project" value="InterPro"/>
</dbReference>
<dbReference type="GO" id="GO:0005737">
    <property type="term" value="C:cytoplasm"/>
    <property type="evidence" value="ECO:0007669"/>
    <property type="project" value="InterPro"/>
</dbReference>
<protein>
    <recommendedName>
        <fullName evidence="7">UDP-N-acetylmuramoylalanine--D-glutamate ligase</fullName>
    </recommendedName>
</protein>
<evidence type="ECO:0000256" key="2">
    <source>
        <dbReference type="ARBA" id="ARBA00022598"/>
    </source>
</evidence>
<dbReference type="EMBL" id="JADFTS010000007">
    <property type="protein sequence ID" value="KAF9596004.1"/>
    <property type="molecule type" value="Genomic_DNA"/>
</dbReference>
<dbReference type="OrthoDB" id="2017201at2759"/>
<dbReference type="GO" id="GO:0005524">
    <property type="term" value="F:ATP binding"/>
    <property type="evidence" value="ECO:0007669"/>
    <property type="project" value="UniProtKB-KW"/>
</dbReference>
<keyword evidence="4" id="KW-0067">ATP-binding</keyword>
<evidence type="ECO:0000313" key="5">
    <source>
        <dbReference type="EMBL" id="KAF9596004.1"/>
    </source>
</evidence>
<keyword evidence="3" id="KW-0547">Nucleotide-binding</keyword>
<comment type="caution">
    <text evidence="5">The sequence shown here is derived from an EMBL/GenBank/DDBJ whole genome shotgun (WGS) entry which is preliminary data.</text>
</comment>
<dbReference type="AlphaFoldDB" id="A0A835LLL6"/>
<evidence type="ECO:0000313" key="6">
    <source>
        <dbReference type="Proteomes" id="UP000631114"/>
    </source>
</evidence>
<evidence type="ECO:0000256" key="3">
    <source>
        <dbReference type="ARBA" id="ARBA00022741"/>
    </source>
</evidence>
<dbReference type="PANTHER" id="PTHR43692:SF1">
    <property type="entry name" value="UDP-N-ACETYLMURAMOYLALANINE--D-GLUTAMATE LIGASE"/>
    <property type="match status" value="1"/>
</dbReference>
<dbReference type="Proteomes" id="UP000631114">
    <property type="component" value="Unassembled WGS sequence"/>
</dbReference>
<accession>A0A835LLL6</accession>
<dbReference type="SUPFAM" id="SSF53244">
    <property type="entry name" value="MurD-like peptide ligases, peptide-binding domain"/>
    <property type="match status" value="1"/>
</dbReference>
<organism evidence="5 6">
    <name type="scientific">Coptis chinensis</name>
    <dbReference type="NCBI Taxonomy" id="261450"/>
    <lineage>
        <taxon>Eukaryota</taxon>
        <taxon>Viridiplantae</taxon>
        <taxon>Streptophyta</taxon>
        <taxon>Embryophyta</taxon>
        <taxon>Tracheophyta</taxon>
        <taxon>Spermatophyta</taxon>
        <taxon>Magnoliopsida</taxon>
        <taxon>Ranunculales</taxon>
        <taxon>Ranunculaceae</taxon>
        <taxon>Coptidoideae</taxon>
        <taxon>Coptis</taxon>
    </lineage>
</organism>
<dbReference type="InterPro" id="IPR005762">
    <property type="entry name" value="MurD"/>
</dbReference>
<evidence type="ECO:0000256" key="1">
    <source>
        <dbReference type="ARBA" id="ARBA00022490"/>
    </source>
</evidence>
<keyword evidence="2" id="KW-0436">Ligase</keyword>
<dbReference type="GO" id="GO:0008360">
    <property type="term" value="P:regulation of cell shape"/>
    <property type="evidence" value="ECO:0007669"/>
    <property type="project" value="InterPro"/>
</dbReference>
<proteinExistence type="predicted"/>
<dbReference type="PANTHER" id="PTHR43692">
    <property type="entry name" value="UDP-N-ACETYLMURAMOYLALANINE--D-GLUTAMATE LIGASE"/>
    <property type="match status" value="1"/>
</dbReference>
<keyword evidence="1" id="KW-0963">Cytoplasm</keyword>
<gene>
    <name evidence="5" type="ORF">IFM89_006931</name>
</gene>
<keyword evidence="6" id="KW-1185">Reference proteome</keyword>